<dbReference type="RefSeq" id="WP_021617354.1">
    <property type="nucleotide sequence ID" value="NZ_JASODL010000004.1"/>
</dbReference>
<accession>A0A2I1M415</accession>
<evidence type="ECO:0000313" key="1">
    <source>
        <dbReference type="EMBL" id="PKZ14876.1"/>
    </source>
</evidence>
<dbReference type="PANTHER" id="PTHR36456:SF1">
    <property type="entry name" value="UPF0232 PROTEIN SCO3875"/>
    <property type="match status" value="1"/>
</dbReference>
<organism evidence="1 2">
    <name type="scientific">Alloscardovia omnicolens</name>
    <dbReference type="NCBI Taxonomy" id="419015"/>
    <lineage>
        <taxon>Bacteria</taxon>
        <taxon>Bacillati</taxon>
        <taxon>Actinomycetota</taxon>
        <taxon>Actinomycetes</taxon>
        <taxon>Bifidobacteriales</taxon>
        <taxon>Bifidobacteriaceae</taxon>
        <taxon>Alloscardovia</taxon>
    </lineage>
</organism>
<dbReference type="AlphaFoldDB" id="A0A2I1M415"/>
<proteinExistence type="predicted"/>
<dbReference type="Pfam" id="PF05258">
    <property type="entry name" value="DciA"/>
    <property type="match status" value="1"/>
</dbReference>
<evidence type="ECO:0000313" key="2">
    <source>
        <dbReference type="Proteomes" id="UP000242263"/>
    </source>
</evidence>
<dbReference type="Proteomes" id="UP000242263">
    <property type="component" value="Unassembled WGS sequence"/>
</dbReference>
<dbReference type="InterPro" id="IPR007922">
    <property type="entry name" value="DciA-like"/>
</dbReference>
<dbReference type="PANTHER" id="PTHR36456">
    <property type="entry name" value="UPF0232 PROTEIN SCO3875"/>
    <property type="match status" value="1"/>
</dbReference>
<sequence>MRKPLSEEFRISSHSLAAHIFEPYAYQFVQRRSFDESNQLAAQSFGQKGRDWVNFGTVLAAITSNPQWKNHMAVAHLYDDWAQIVGETIAQNSRVGRFHGSELTVFVNSPAWATQLGFMKEQMITKINEQIEGLEISDIRFIGPQPEPYKRKRYPRY</sequence>
<dbReference type="EMBL" id="PKGU01000003">
    <property type="protein sequence ID" value="PKZ14876.1"/>
    <property type="molecule type" value="Genomic_DNA"/>
</dbReference>
<gene>
    <name evidence="1" type="ORF">CYJ32_05025</name>
</gene>
<reference evidence="1 2" key="1">
    <citation type="submission" date="2017-12" db="EMBL/GenBank/DDBJ databases">
        <title>Phylogenetic diversity of female urinary microbiome.</title>
        <authorList>
            <person name="Thomas-White K."/>
            <person name="Wolfe A.J."/>
        </authorList>
    </citation>
    <scope>NUCLEOTIDE SEQUENCE [LARGE SCALE GENOMIC DNA]</scope>
    <source>
        <strain evidence="1 2">UMB0064</strain>
    </source>
</reference>
<name>A0A2I1M415_9BIFI</name>
<comment type="caution">
    <text evidence="1">The sequence shown here is derived from an EMBL/GenBank/DDBJ whole genome shotgun (WGS) entry which is preliminary data.</text>
</comment>
<protein>
    <submittedName>
        <fullName evidence="1">DUF721 domain-containing protein</fullName>
    </submittedName>
</protein>